<protein>
    <submittedName>
        <fullName evidence="1">Uncharacterized protein</fullName>
    </submittedName>
</protein>
<sequence>MLNPTEIQRILVRIENDLPTFNIQAKRTLGQIYEHQMMILDKHEKEKAELSKLFDQHYLKTFNHCPGTEQSIHDAQIKAIYDQIKNNFDAFKENWSKSSLNIEKLDKGFIELITCIESDFNIMSTVFKHVTISGKDNSKVYRLQVTQPKLIRTAVACLLCKLRLGLSNTVLRLLFELPDKRAVSQVIESARKVLLESFVPDHLAFSHINCRQIIDNHTTTIARELMGGRIDTLVLVIDGTYIYIQVNGKNDVFVVDRDFRDSFGAMHALGLDVAMPPFLDGQKQFSTSSANKSRCITKMGSTGCE</sequence>
<organism evidence="1 3">
    <name type="scientific">Didymodactylos carnosus</name>
    <dbReference type="NCBI Taxonomy" id="1234261"/>
    <lineage>
        <taxon>Eukaryota</taxon>
        <taxon>Metazoa</taxon>
        <taxon>Spiralia</taxon>
        <taxon>Gnathifera</taxon>
        <taxon>Rotifera</taxon>
        <taxon>Eurotatoria</taxon>
        <taxon>Bdelloidea</taxon>
        <taxon>Philodinida</taxon>
        <taxon>Philodinidae</taxon>
        <taxon>Didymodactylos</taxon>
    </lineage>
</organism>
<accession>A0A8S2E8X4</accession>
<evidence type="ECO:0000313" key="2">
    <source>
        <dbReference type="EMBL" id="CAF3846462.1"/>
    </source>
</evidence>
<dbReference type="AlphaFoldDB" id="A0A8S2E8X4"/>
<comment type="caution">
    <text evidence="1">The sequence shown here is derived from an EMBL/GenBank/DDBJ whole genome shotgun (WGS) entry which is preliminary data.</text>
</comment>
<reference evidence="1" key="1">
    <citation type="submission" date="2021-02" db="EMBL/GenBank/DDBJ databases">
        <authorList>
            <person name="Nowell W R."/>
        </authorList>
    </citation>
    <scope>NUCLEOTIDE SEQUENCE</scope>
</reference>
<name>A0A8S2E8X4_9BILA</name>
<dbReference type="Proteomes" id="UP000682733">
    <property type="component" value="Unassembled WGS sequence"/>
</dbReference>
<evidence type="ECO:0000313" key="3">
    <source>
        <dbReference type="Proteomes" id="UP000677228"/>
    </source>
</evidence>
<dbReference type="EMBL" id="CAJNOK010009209">
    <property type="protein sequence ID" value="CAF1083838.1"/>
    <property type="molecule type" value="Genomic_DNA"/>
</dbReference>
<gene>
    <name evidence="1" type="ORF">OVA965_LOCUS18494</name>
    <name evidence="2" type="ORF">TMI583_LOCUS18506</name>
</gene>
<dbReference type="Proteomes" id="UP000677228">
    <property type="component" value="Unassembled WGS sequence"/>
</dbReference>
<proteinExistence type="predicted"/>
<dbReference type="EMBL" id="CAJOBA010009226">
    <property type="protein sequence ID" value="CAF3846462.1"/>
    <property type="molecule type" value="Genomic_DNA"/>
</dbReference>
<evidence type="ECO:0000313" key="1">
    <source>
        <dbReference type="EMBL" id="CAF1083838.1"/>
    </source>
</evidence>